<evidence type="ECO:0000313" key="2">
    <source>
        <dbReference type="EMBL" id="CAJ1087623.1"/>
    </source>
</evidence>
<accession>A0AAV1HS68</accession>
<organism evidence="2 3">
    <name type="scientific">Xyrichtys novacula</name>
    <name type="common">Pearly razorfish</name>
    <name type="synonym">Hemipteronotus novacula</name>
    <dbReference type="NCBI Taxonomy" id="13765"/>
    <lineage>
        <taxon>Eukaryota</taxon>
        <taxon>Metazoa</taxon>
        <taxon>Chordata</taxon>
        <taxon>Craniata</taxon>
        <taxon>Vertebrata</taxon>
        <taxon>Euteleostomi</taxon>
        <taxon>Actinopterygii</taxon>
        <taxon>Neopterygii</taxon>
        <taxon>Teleostei</taxon>
        <taxon>Neoteleostei</taxon>
        <taxon>Acanthomorphata</taxon>
        <taxon>Eupercaria</taxon>
        <taxon>Labriformes</taxon>
        <taxon>Labridae</taxon>
        <taxon>Xyrichtys</taxon>
    </lineage>
</organism>
<dbReference type="EMBL" id="OY660887">
    <property type="protein sequence ID" value="CAJ1087623.1"/>
    <property type="molecule type" value="Genomic_DNA"/>
</dbReference>
<protein>
    <submittedName>
        <fullName evidence="2">Uncharacterized protein</fullName>
    </submittedName>
</protein>
<evidence type="ECO:0000256" key="1">
    <source>
        <dbReference type="SAM" id="MobiDB-lite"/>
    </source>
</evidence>
<dbReference type="Proteomes" id="UP001178508">
    <property type="component" value="Chromosome 24"/>
</dbReference>
<feature type="compositionally biased region" description="Gly residues" evidence="1">
    <location>
        <begin position="83"/>
        <end position="96"/>
    </location>
</feature>
<reference evidence="2" key="1">
    <citation type="submission" date="2023-08" db="EMBL/GenBank/DDBJ databases">
        <authorList>
            <person name="Alioto T."/>
            <person name="Alioto T."/>
            <person name="Gomez Garrido J."/>
        </authorList>
    </citation>
    <scope>NUCLEOTIDE SEQUENCE</scope>
</reference>
<feature type="region of interest" description="Disordered" evidence="1">
    <location>
        <begin position="70"/>
        <end position="101"/>
    </location>
</feature>
<sequence length="131" mass="14108">MVAVVAEYGGNLAQSCAEGMTSLGGLHRKSCTRELRLQQDWRQKRSRNESRIPSPPSFLSWRVMERSKSTAVSQVGPGVKASGDGGGCGEGWGGPGGRRRRRRRWVGVGEDRALTDGVYLIITCCTQVGGA</sequence>
<proteinExistence type="predicted"/>
<dbReference type="AlphaFoldDB" id="A0AAV1HS68"/>
<keyword evidence="3" id="KW-1185">Reference proteome</keyword>
<evidence type="ECO:0000313" key="3">
    <source>
        <dbReference type="Proteomes" id="UP001178508"/>
    </source>
</evidence>
<name>A0AAV1HS68_XYRNO</name>
<gene>
    <name evidence="2" type="ORF">XNOV1_A003310</name>
</gene>